<accession>A0A2T9JH96</accession>
<dbReference type="Gene3D" id="3.40.50.2000">
    <property type="entry name" value="Glycogen Phosphorylase B"/>
    <property type="match status" value="2"/>
</dbReference>
<gene>
    <name evidence="4" type="ORF">DDF67_22515</name>
</gene>
<dbReference type="CDD" id="cd03814">
    <property type="entry name" value="GT4-like"/>
    <property type="match status" value="1"/>
</dbReference>
<keyword evidence="4" id="KW-0808">Transferase</keyword>
<dbReference type="SUPFAM" id="SSF53756">
    <property type="entry name" value="UDP-Glycosyltransferase/glycogen phosphorylase"/>
    <property type="match status" value="1"/>
</dbReference>
<dbReference type="Proteomes" id="UP000245073">
    <property type="component" value="Unassembled WGS sequence"/>
</dbReference>
<comment type="caution">
    <text evidence="4">The sequence shown here is derived from an EMBL/GenBank/DDBJ whole genome shotgun (WGS) entry which is preliminary data.</text>
</comment>
<dbReference type="InterPro" id="IPR028098">
    <property type="entry name" value="Glyco_trans_4-like_N"/>
</dbReference>
<organism evidence="4 5">
    <name type="scientific">Caulobacter endophyticus</name>
    <dbReference type="NCBI Taxonomy" id="2172652"/>
    <lineage>
        <taxon>Bacteria</taxon>
        <taxon>Pseudomonadati</taxon>
        <taxon>Pseudomonadota</taxon>
        <taxon>Alphaproteobacteria</taxon>
        <taxon>Caulobacterales</taxon>
        <taxon>Caulobacteraceae</taxon>
        <taxon>Caulobacter</taxon>
    </lineage>
</organism>
<keyword evidence="5" id="KW-1185">Reference proteome</keyword>
<evidence type="ECO:0000259" key="3">
    <source>
        <dbReference type="Pfam" id="PF13439"/>
    </source>
</evidence>
<protein>
    <submittedName>
        <fullName evidence="4">Glycosyltransferase family 1 protein</fullName>
    </submittedName>
</protein>
<feature type="domain" description="Glycosyltransferase subfamily 4-like N-terminal" evidence="3">
    <location>
        <begin position="60"/>
        <end position="223"/>
    </location>
</feature>
<sequence>MAWRPRKTAPSAVARYGVIDLLPSSPPSPDAGAPQDQIRSKPGRPARLVDTTMLYAPRSGGVRRYLNAKRAWLAENRPGVRHTLVVPGPRDAHDGHGRVSIYAAPLPFGDGYRWPIGKTSWMERLIRQRPDVIEAGDPYTPGLAALKAGDALGVPVVGFCHTDLGALAALHIGEWAEKPVQKRWAAIYRQFDQAVAPSHFIAGRLVEAGVRDAIGLPLGVDVDTFHPARGDRAALRKRLGLTDRHRILVFAGRPAREKKLDVLVDAVERLGEPYVLLLIGAGAGARASDQVIAMDYQRDPEALAAILAGCDAFVHANDNEPFGLIVLEAMACGLPVVGVAAGGVAESVDEEVGVLASASEGGVFAEAIEALFARDMAALGRAARLRAETRHGWTPVFQRLTEIYARLSGARAFLGEAAVAAASH</sequence>
<dbReference type="InterPro" id="IPR001296">
    <property type="entry name" value="Glyco_trans_1"/>
</dbReference>
<dbReference type="OrthoDB" id="9802525at2"/>
<evidence type="ECO:0000259" key="2">
    <source>
        <dbReference type="Pfam" id="PF00534"/>
    </source>
</evidence>
<reference evidence="4 5" key="1">
    <citation type="submission" date="2018-04" db="EMBL/GenBank/DDBJ databases">
        <title>The genome sequence of Caulobacter sp. 744.</title>
        <authorList>
            <person name="Gao J."/>
            <person name="Sun J."/>
        </authorList>
    </citation>
    <scope>NUCLEOTIDE SEQUENCE [LARGE SCALE GENOMIC DNA]</scope>
    <source>
        <strain evidence="4 5">774</strain>
    </source>
</reference>
<feature type="region of interest" description="Disordered" evidence="1">
    <location>
        <begin position="23"/>
        <end position="45"/>
    </location>
</feature>
<evidence type="ECO:0000313" key="5">
    <source>
        <dbReference type="Proteomes" id="UP000245073"/>
    </source>
</evidence>
<dbReference type="Pfam" id="PF00534">
    <property type="entry name" value="Glycos_transf_1"/>
    <property type="match status" value="1"/>
</dbReference>
<evidence type="ECO:0000313" key="4">
    <source>
        <dbReference type="EMBL" id="PVM83057.1"/>
    </source>
</evidence>
<evidence type="ECO:0000256" key="1">
    <source>
        <dbReference type="SAM" id="MobiDB-lite"/>
    </source>
</evidence>
<dbReference type="Pfam" id="PF13439">
    <property type="entry name" value="Glyco_transf_4"/>
    <property type="match status" value="1"/>
</dbReference>
<dbReference type="EMBL" id="QDKQ01000071">
    <property type="protein sequence ID" value="PVM83057.1"/>
    <property type="molecule type" value="Genomic_DNA"/>
</dbReference>
<proteinExistence type="predicted"/>
<name>A0A2T9JH96_9CAUL</name>
<feature type="domain" description="Glycosyl transferase family 1" evidence="2">
    <location>
        <begin position="232"/>
        <end position="375"/>
    </location>
</feature>
<dbReference type="PANTHER" id="PTHR45947">
    <property type="entry name" value="SULFOQUINOVOSYL TRANSFERASE SQD2"/>
    <property type="match status" value="1"/>
</dbReference>
<dbReference type="GO" id="GO:0016757">
    <property type="term" value="F:glycosyltransferase activity"/>
    <property type="evidence" value="ECO:0007669"/>
    <property type="project" value="InterPro"/>
</dbReference>
<dbReference type="PANTHER" id="PTHR45947:SF3">
    <property type="entry name" value="SULFOQUINOVOSYL TRANSFERASE SQD2"/>
    <property type="match status" value="1"/>
</dbReference>
<dbReference type="AlphaFoldDB" id="A0A2T9JH96"/>
<dbReference type="InterPro" id="IPR050194">
    <property type="entry name" value="Glycosyltransferase_grp1"/>
</dbReference>